<evidence type="ECO:0000256" key="6">
    <source>
        <dbReference type="ARBA" id="ARBA00022975"/>
    </source>
</evidence>
<proteinExistence type="inferred from homology"/>
<comment type="subunit">
    <text evidence="7">Homodimer.</text>
</comment>
<organism evidence="9 10">
    <name type="scientific">Bipolaricaulis sibiricus</name>
    <dbReference type="NCBI Taxonomy" id="2501609"/>
    <lineage>
        <taxon>Bacteria</taxon>
        <taxon>Candidatus Bipolaricaulota</taxon>
        <taxon>Candidatus Bipolaricaulia</taxon>
        <taxon>Candidatus Bipolaricaulales</taxon>
        <taxon>Candidatus Bipolaricaulaceae</taxon>
        <taxon>Candidatus Bipolaricaulis</taxon>
    </lineage>
</organism>
<dbReference type="Proteomes" id="UP000287233">
    <property type="component" value="Chromosome"/>
</dbReference>
<dbReference type="AlphaFoldDB" id="A0A410FS19"/>
<dbReference type="InterPro" id="IPR023031">
    <property type="entry name" value="OPRT"/>
</dbReference>
<dbReference type="GO" id="GO:0000287">
    <property type="term" value="F:magnesium ion binding"/>
    <property type="evidence" value="ECO:0007669"/>
    <property type="project" value="UniProtKB-UniRule"/>
</dbReference>
<keyword evidence="3 7" id="KW-0328">Glycosyltransferase</keyword>
<evidence type="ECO:0000256" key="7">
    <source>
        <dbReference type="HAMAP-Rule" id="MF_01208"/>
    </source>
</evidence>
<dbReference type="InterPro" id="IPR000836">
    <property type="entry name" value="PRTase_dom"/>
</dbReference>
<comment type="function">
    <text evidence="7">Catalyzes the transfer of a ribosyl phosphate group from 5-phosphoribose 1-diphosphate to orotate, leading to the formation of orotidine monophosphate (OMP).</text>
</comment>
<evidence type="ECO:0000256" key="1">
    <source>
        <dbReference type="ARBA" id="ARBA00004889"/>
    </source>
</evidence>
<dbReference type="EC" id="2.4.2.10" evidence="2 7"/>
<dbReference type="KEGG" id="bih:BIP78_0038"/>
<keyword evidence="4 7" id="KW-0808">Transferase</keyword>
<dbReference type="EMBL" id="CP034928">
    <property type="protein sequence ID" value="QAA75806.1"/>
    <property type="molecule type" value="Genomic_DNA"/>
</dbReference>
<comment type="catalytic activity">
    <reaction evidence="7">
        <text>orotidine 5'-phosphate + diphosphate = orotate + 5-phospho-alpha-D-ribose 1-diphosphate</text>
        <dbReference type="Rhea" id="RHEA:10380"/>
        <dbReference type="ChEBI" id="CHEBI:30839"/>
        <dbReference type="ChEBI" id="CHEBI:33019"/>
        <dbReference type="ChEBI" id="CHEBI:57538"/>
        <dbReference type="ChEBI" id="CHEBI:58017"/>
        <dbReference type="EC" id="2.4.2.10"/>
    </reaction>
</comment>
<comment type="caution">
    <text evidence="7">Lacks conserved residue(s) required for the propagation of feature annotation.</text>
</comment>
<dbReference type="SUPFAM" id="SSF53271">
    <property type="entry name" value="PRTase-like"/>
    <property type="match status" value="1"/>
</dbReference>
<keyword evidence="5 7" id="KW-0460">Magnesium</keyword>
<comment type="pathway">
    <text evidence="1 7">Pyrimidine metabolism; UMP biosynthesis via de novo pathway; UMP from orotate: step 1/2.</text>
</comment>
<evidence type="ECO:0000256" key="2">
    <source>
        <dbReference type="ARBA" id="ARBA00011971"/>
    </source>
</evidence>
<dbReference type="UniPathway" id="UPA00070">
    <property type="reaction ID" value="UER00119"/>
</dbReference>
<name>A0A410FS19_BIPS1</name>
<comment type="similarity">
    <text evidence="7">Belongs to the purine/pyrimidine phosphoribosyltransferase family. PyrE subfamily.</text>
</comment>
<comment type="cofactor">
    <cofactor evidence="7">
        <name>Mg(2+)</name>
        <dbReference type="ChEBI" id="CHEBI:18420"/>
    </cofactor>
</comment>
<dbReference type="GO" id="GO:0044205">
    <property type="term" value="P:'de novo' UMP biosynthetic process"/>
    <property type="evidence" value="ECO:0007669"/>
    <property type="project" value="UniProtKB-UniRule"/>
</dbReference>
<feature type="binding site" description="in other chain" evidence="7">
    <location>
        <begin position="118"/>
        <end position="126"/>
    </location>
    <ligand>
        <name>5-phospho-alpha-D-ribose 1-diphosphate</name>
        <dbReference type="ChEBI" id="CHEBI:58017"/>
        <note>ligand shared between dimeric partners</note>
    </ligand>
</feature>
<evidence type="ECO:0000256" key="5">
    <source>
        <dbReference type="ARBA" id="ARBA00022842"/>
    </source>
</evidence>
<protein>
    <recommendedName>
        <fullName evidence="2 7">Orotate phosphoribosyltransferase</fullName>
        <shortName evidence="7">OPRT</shortName>
        <shortName evidence="7">OPRTase</shortName>
        <ecNumber evidence="2 7">2.4.2.10</ecNumber>
    </recommendedName>
</protein>
<accession>A0A410FS19</accession>
<keyword evidence="6 7" id="KW-0665">Pyrimidine biosynthesis</keyword>
<reference evidence="10" key="1">
    <citation type="submission" date="2018-12" db="EMBL/GenBank/DDBJ databases">
        <title>Complete genome sequence of an uncultured bacterium of the candidate phylum Bipolaricaulota.</title>
        <authorList>
            <person name="Kadnikov V.V."/>
            <person name="Mardanov A.V."/>
            <person name="Beletsky A.V."/>
            <person name="Frank Y.A."/>
            <person name="Karnachuk O.V."/>
            <person name="Ravin N.V."/>
        </authorList>
    </citation>
    <scope>NUCLEOTIDE SEQUENCE [LARGE SCALE GENOMIC DNA]</scope>
</reference>
<dbReference type="InterPro" id="IPR029057">
    <property type="entry name" value="PRTase-like"/>
</dbReference>
<evidence type="ECO:0000256" key="3">
    <source>
        <dbReference type="ARBA" id="ARBA00022676"/>
    </source>
</evidence>
<dbReference type="GO" id="GO:0004588">
    <property type="term" value="F:orotate phosphoribosyltransferase activity"/>
    <property type="evidence" value="ECO:0007669"/>
    <property type="project" value="UniProtKB-UniRule"/>
</dbReference>
<dbReference type="CDD" id="cd06223">
    <property type="entry name" value="PRTases_typeI"/>
    <property type="match status" value="1"/>
</dbReference>
<feature type="binding site" evidence="7">
    <location>
        <position position="150"/>
    </location>
    <ligand>
        <name>orotate</name>
        <dbReference type="ChEBI" id="CHEBI:30839"/>
    </ligand>
</feature>
<dbReference type="PANTHER" id="PTHR19278">
    <property type="entry name" value="OROTATE PHOSPHORIBOSYLTRANSFERASE"/>
    <property type="match status" value="1"/>
</dbReference>
<sequence length="195" mass="20862">MAALTEGEVLEMLKKTGALLDGHFLLSSGLHSARYIQCARLLQYPDQAARVGKALAERARLLGEVDVVVGPALGGIVVAHEVARALGVRAMFTERENTAMTLRRGFELRPGERVLIAEDVITTGRSSLEVAEVVQAQGGQAVGSACLVDRRGQERGLPWPGIALLKLHIENYPPEACPLCRQGAPLVKPGSRAQP</sequence>
<gene>
    <name evidence="7" type="primary">pyrE</name>
    <name evidence="9" type="ORF">BIP78_0038</name>
</gene>
<feature type="domain" description="Phosphoribosyltransferase" evidence="8">
    <location>
        <begin position="42"/>
        <end position="154"/>
    </location>
</feature>
<dbReference type="NCBIfam" id="TIGR01367">
    <property type="entry name" value="pyrE_Therm"/>
    <property type="match status" value="1"/>
</dbReference>
<evidence type="ECO:0000259" key="8">
    <source>
        <dbReference type="Pfam" id="PF00156"/>
    </source>
</evidence>
<evidence type="ECO:0000313" key="9">
    <source>
        <dbReference type="EMBL" id="QAA75806.1"/>
    </source>
</evidence>
<dbReference type="InterPro" id="IPR006273">
    <property type="entry name" value="Orotate_PRibTrfase_bac"/>
</dbReference>
<evidence type="ECO:0000313" key="10">
    <source>
        <dbReference type="Proteomes" id="UP000287233"/>
    </source>
</evidence>
<dbReference type="Gene3D" id="3.40.50.2020">
    <property type="match status" value="1"/>
</dbReference>
<dbReference type="GO" id="GO:0019856">
    <property type="term" value="P:pyrimidine nucleobase biosynthetic process"/>
    <property type="evidence" value="ECO:0007669"/>
    <property type="project" value="InterPro"/>
</dbReference>
<dbReference type="PANTHER" id="PTHR19278:SF9">
    <property type="entry name" value="URIDINE 5'-MONOPHOSPHATE SYNTHASE"/>
    <property type="match status" value="1"/>
</dbReference>
<dbReference type="HAMAP" id="MF_01208">
    <property type="entry name" value="PyrE"/>
    <property type="match status" value="1"/>
</dbReference>
<evidence type="ECO:0000256" key="4">
    <source>
        <dbReference type="ARBA" id="ARBA00022679"/>
    </source>
</evidence>
<dbReference type="Pfam" id="PF00156">
    <property type="entry name" value="Pribosyltran"/>
    <property type="match status" value="1"/>
</dbReference>
<feature type="binding site" evidence="7">
    <location>
        <position position="122"/>
    </location>
    <ligand>
        <name>orotate</name>
        <dbReference type="ChEBI" id="CHEBI:30839"/>
    </ligand>
</feature>